<dbReference type="AlphaFoldDB" id="L9KGE6"/>
<evidence type="ECO:0000313" key="3">
    <source>
        <dbReference type="Proteomes" id="UP000011518"/>
    </source>
</evidence>
<evidence type="ECO:0000313" key="2">
    <source>
        <dbReference type="EMBL" id="ELW61806.1"/>
    </source>
</evidence>
<gene>
    <name evidence="2" type="ORF">TREES_T100014227</name>
</gene>
<accession>L9KGE6</accession>
<reference evidence="3" key="1">
    <citation type="submission" date="2012-07" db="EMBL/GenBank/DDBJ databases">
        <title>Genome of the Chinese tree shrew, a rising model animal genetically related to primates.</title>
        <authorList>
            <person name="Zhang G."/>
            <person name="Fan Y."/>
            <person name="Yao Y."/>
            <person name="Huang Z."/>
        </authorList>
    </citation>
    <scope>NUCLEOTIDE SEQUENCE [LARGE SCALE GENOMIC DNA]</scope>
</reference>
<proteinExistence type="predicted"/>
<dbReference type="EMBL" id="KB320853">
    <property type="protein sequence ID" value="ELW61806.1"/>
    <property type="molecule type" value="Genomic_DNA"/>
</dbReference>
<feature type="region of interest" description="Disordered" evidence="1">
    <location>
        <begin position="112"/>
        <end position="132"/>
    </location>
</feature>
<name>L9KGE6_TUPCH</name>
<sequence length="202" mass="23100">MNTSIYFKVQVMALYLAHFMQAMVGKSVTVFMQAHKKSLPPLQSMLSSFIWLKHPWAFHNTICHGCYFLCDSCTYARAINVANLSVNYLVICHLFKAKTLMSHSCAKNSPVKEVQEYEDAPSEEEDKLKEEPLTTSELTYNPSASLLPTPVDDDEIDMLFDCPSRLELEREDTDSFEELEVDENAFLIAEEEELKEARRALS</sequence>
<feature type="compositionally biased region" description="Acidic residues" evidence="1">
    <location>
        <begin position="116"/>
        <end position="125"/>
    </location>
</feature>
<evidence type="ECO:0000256" key="1">
    <source>
        <dbReference type="SAM" id="MobiDB-lite"/>
    </source>
</evidence>
<dbReference type="Proteomes" id="UP000011518">
    <property type="component" value="Unassembled WGS sequence"/>
</dbReference>
<organism evidence="2 3">
    <name type="scientific">Tupaia chinensis</name>
    <name type="common">Chinese tree shrew</name>
    <name type="synonym">Tupaia belangeri chinensis</name>
    <dbReference type="NCBI Taxonomy" id="246437"/>
    <lineage>
        <taxon>Eukaryota</taxon>
        <taxon>Metazoa</taxon>
        <taxon>Chordata</taxon>
        <taxon>Craniata</taxon>
        <taxon>Vertebrata</taxon>
        <taxon>Euteleostomi</taxon>
        <taxon>Mammalia</taxon>
        <taxon>Eutheria</taxon>
        <taxon>Euarchontoglires</taxon>
        <taxon>Scandentia</taxon>
        <taxon>Tupaiidae</taxon>
        <taxon>Tupaia</taxon>
    </lineage>
</organism>
<keyword evidence="3" id="KW-1185">Reference proteome</keyword>
<dbReference type="STRING" id="246437.L9KGE6"/>
<protein>
    <submittedName>
        <fullName evidence="2">FERM domain-containing protein 3</fullName>
    </submittedName>
</protein>
<reference evidence="3" key="2">
    <citation type="journal article" date="2013" name="Nat. Commun.">
        <title>Genome of the Chinese tree shrew.</title>
        <authorList>
            <person name="Fan Y."/>
            <person name="Huang Z.Y."/>
            <person name="Cao C.C."/>
            <person name="Chen C.S."/>
            <person name="Chen Y.X."/>
            <person name="Fan D.D."/>
            <person name="He J."/>
            <person name="Hou H.L."/>
            <person name="Hu L."/>
            <person name="Hu X.T."/>
            <person name="Jiang X.T."/>
            <person name="Lai R."/>
            <person name="Lang Y.S."/>
            <person name="Liang B."/>
            <person name="Liao S.G."/>
            <person name="Mu D."/>
            <person name="Ma Y.Y."/>
            <person name="Niu Y.Y."/>
            <person name="Sun X.Q."/>
            <person name="Xia J.Q."/>
            <person name="Xiao J."/>
            <person name="Xiong Z.Q."/>
            <person name="Xu L."/>
            <person name="Yang L."/>
            <person name="Zhang Y."/>
            <person name="Zhao W."/>
            <person name="Zhao X.D."/>
            <person name="Zheng Y.T."/>
            <person name="Zhou J.M."/>
            <person name="Zhu Y.B."/>
            <person name="Zhang G.J."/>
            <person name="Wang J."/>
            <person name="Yao Y.G."/>
        </authorList>
    </citation>
    <scope>NUCLEOTIDE SEQUENCE [LARGE SCALE GENOMIC DNA]</scope>
</reference>
<dbReference type="InParanoid" id="L9KGE6"/>